<dbReference type="PRINTS" id="PR00953">
    <property type="entry name" value="TYPE3IMRPROT"/>
</dbReference>
<keyword evidence="5 7" id="KW-1133">Transmembrane helix</keyword>
<keyword evidence="3" id="KW-1003">Cell membrane</keyword>
<dbReference type="STRING" id="679936.Sulac_3137"/>
<protein>
    <submittedName>
        <fullName evidence="8">Type III secretion system inner membrane R protein</fullName>
    </submittedName>
</protein>
<dbReference type="InterPro" id="IPR002010">
    <property type="entry name" value="T3SS_IM_R"/>
</dbReference>
<evidence type="ECO:0000313" key="8">
    <source>
        <dbReference type="EMBL" id="AEW06583.1"/>
    </source>
</evidence>
<accession>G8U1H8</accession>
<evidence type="ECO:0000256" key="5">
    <source>
        <dbReference type="ARBA" id="ARBA00022989"/>
    </source>
</evidence>
<evidence type="ECO:0000256" key="7">
    <source>
        <dbReference type="SAM" id="Phobius"/>
    </source>
</evidence>
<evidence type="ECO:0000256" key="6">
    <source>
        <dbReference type="ARBA" id="ARBA00023136"/>
    </source>
</evidence>
<feature type="transmembrane region" description="Helical" evidence="7">
    <location>
        <begin position="70"/>
        <end position="97"/>
    </location>
</feature>
<feature type="transmembrane region" description="Helical" evidence="7">
    <location>
        <begin position="38"/>
        <end position="58"/>
    </location>
</feature>
<dbReference type="PATRIC" id="fig|679936.5.peg.3246"/>
<dbReference type="GO" id="GO:0005886">
    <property type="term" value="C:plasma membrane"/>
    <property type="evidence" value="ECO:0007669"/>
    <property type="project" value="UniProtKB-SubCell"/>
</dbReference>
<evidence type="ECO:0000256" key="4">
    <source>
        <dbReference type="ARBA" id="ARBA00022692"/>
    </source>
</evidence>
<dbReference type="GO" id="GO:0006605">
    <property type="term" value="P:protein targeting"/>
    <property type="evidence" value="ECO:0007669"/>
    <property type="project" value="InterPro"/>
</dbReference>
<name>G8U1H8_SULAD</name>
<evidence type="ECO:0000313" key="9">
    <source>
        <dbReference type="Proteomes" id="UP000005439"/>
    </source>
</evidence>
<comment type="similarity">
    <text evidence="2">Belongs to the FliR/MopE/SpaR family.</text>
</comment>
<feature type="transmembrane region" description="Helical" evidence="7">
    <location>
        <begin position="133"/>
        <end position="156"/>
    </location>
</feature>
<dbReference type="KEGG" id="sap:Sulac_3137"/>
<evidence type="ECO:0000256" key="3">
    <source>
        <dbReference type="ARBA" id="ARBA00022475"/>
    </source>
</evidence>
<feature type="transmembrane region" description="Helical" evidence="7">
    <location>
        <begin position="215"/>
        <end position="239"/>
    </location>
</feature>
<keyword evidence="9" id="KW-1185">Reference proteome</keyword>
<reference evidence="9" key="1">
    <citation type="submission" date="2011-12" db="EMBL/GenBank/DDBJ databases">
        <title>The complete genome of chromosome of Sulfobacillus acidophilus DSM 10332.</title>
        <authorList>
            <person name="Lucas S."/>
            <person name="Han J."/>
            <person name="Lapidus A."/>
            <person name="Bruce D."/>
            <person name="Goodwin L."/>
            <person name="Pitluck S."/>
            <person name="Peters L."/>
            <person name="Kyrpides N."/>
            <person name="Mavromatis K."/>
            <person name="Ivanova N."/>
            <person name="Mikhailova N."/>
            <person name="Chertkov O."/>
            <person name="Saunders E."/>
            <person name="Detter J.C."/>
            <person name="Tapia R."/>
            <person name="Han C."/>
            <person name="Land M."/>
            <person name="Hauser L."/>
            <person name="Markowitz V."/>
            <person name="Cheng J.-F."/>
            <person name="Hugenholtz P."/>
            <person name="Woyke T."/>
            <person name="Wu D."/>
            <person name="Pukall R."/>
            <person name="Gehrich-Schroeter G."/>
            <person name="Schneider S."/>
            <person name="Klenk H.-P."/>
            <person name="Eisen J.A."/>
        </authorList>
    </citation>
    <scope>NUCLEOTIDE SEQUENCE [LARGE SCALE GENOMIC DNA]</scope>
    <source>
        <strain evidence="9">ATCC 700253 / DSM 10332 / NAL</strain>
    </source>
</reference>
<reference evidence="8 9" key="2">
    <citation type="journal article" date="2012" name="Stand. Genomic Sci.">
        <title>Complete genome sequence of the moderately thermophilic mineral-sulfide-oxidizing firmicute Sulfobacillus acidophilus type strain (NAL(T)).</title>
        <authorList>
            <person name="Anderson I."/>
            <person name="Chertkov O."/>
            <person name="Chen A."/>
            <person name="Saunders E."/>
            <person name="Lapidus A."/>
            <person name="Nolan M."/>
            <person name="Lucas S."/>
            <person name="Hammon N."/>
            <person name="Deshpande S."/>
            <person name="Cheng J.F."/>
            <person name="Han C."/>
            <person name="Tapia R."/>
            <person name="Goodwin L.A."/>
            <person name="Pitluck S."/>
            <person name="Liolios K."/>
            <person name="Pagani I."/>
            <person name="Ivanova N."/>
            <person name="Mikhailova N."/>
            <person name="Pati A."/>
            <person name="Palaniappan K."/>
            <person name="Land M."/>
            <person name="Pan C."/>
            <person name="Rohde M."/>
            <person name="Pukall R."/>
            <person name="Goker M."/>
            <person name="Detter J.C."/>
            <person name="Woyke T."/>
            <person name="Bristow J."/>
            <person name="Eisen J.A."/>
            <person name="Markowitz V."/>
            <person name="Hugenholtz P."/>
            <person name="Kyrpides N.C."/>
            <person name="Klenk H.P."/>
            <person name="Mavromatis K."/>
        </authorList>
    </citation>
    <scope>NUCLEOTIDE SEQUENCE [LARGE SCALE GENOMIC DNA]</scope>
    <source>
        <strain evidence="9">ATCC 700253 / DSM 10332 / NAL</strain>
    </source>
</reference>
<dbReference type="AlphaFoldDB" id="G8U1H8"/>
<comment type="subcellular location">
    <subcellularLocation>
        <location evidence="1">Cell membrane</location>
        <topology evidence="1">Multi-pass membrane protein</topology>
    </subcellularLocation>
</comment>
<dbReference type="HOGENOM" id="CLU_063626_2_2_9"/>
<dbReference type="PANTHER" id="PTHR30065:SF1">
    <property type="entry name" value="SURFACE PRESENTATION OF ANTIGENS PROTEIN SPAR"/>
    <property type="match status" value="1"/>
</dbReference>
<dbReference type="PANTHER" id="PTHR30065">
    <property type="entry name" value="FLAGELLAR BIOSYNTHETIC PROTEIN FLIR"/>
    <property type="match status" value="1"/>
</dbReference>
<dbReference type="Proteomes" id="UP000005439">
    <property type="component" value="Chromosome"/>
</dbReference>
<sequence>MVASVALALQLSGATVVYLLVAARIAGIVVTAPFFGSSYIPVPIRAALVLLLAAVLAPGHSASPAFQQNLLLGLAIIIQFIVGTFMGLILAVFLSVFSMAGQVVTYQLGVGLAVQANPGLLSEGSFLSEWQTLLALFVFVAGGGPELMVIALHASLEALPLTVLVLPTSAFQFVVGLFQTVLAMALLIAAPFVLTGLVVNLSVGVISRAFPQINAFFFALPVNFGLSLLVFVLVLPLLFSVMPTVWQSAWTDVSRLLAIWEGR</sequence>
<keyword evidence="6 7" id="KW-0472">Membrane</keyword>
<dbReference type="EMBL" id="CP003179">
    <property type="protein sequence ID" value="AEW06583.1"/>
    <property type="molecule type" value="Genomic_DNA"/>
</dbReference>
<dbReference type="Pfam" id="PF01311">
    <property type="entry name" value="Bac_export_1"/>
    <property type="match status" value="1"/>
</dbReference>
<evidence type="ECO:0000256" key="2">
    <source>
        <dbReference type="ARBA" id="ARBA00009772"/>
    </source>
</evidence>
<evidence type="ECO:0000256" key="1">
    <source>
        <dbReference type="ARBA" id="ARBA00004651"/>
    </source>
</evidence>
<keyword evidence="4 7" id="KW-0812">Transmembrane</keyword>
<organism evidence="8 9">
    <name type="scientific">Sulfobacillus acidophilus (strain ATCC 700253 / DSM 10332 / NAL)</name>
    <dbReference type="NCBI Taxonomy" id="679936"/>
    <lineage>
        <taxon>Bacteria</taxon>
        <taxon>Bacillati</taxon>
        <taxon>Bacillota</taxon>
        <taxon>Clostridia</taxon>
        <taxon>Eubacteriales</taxon>
        <taxon>Clostridiales Family XVII. Incertae Sedis</taxon>
        <taxon>Sulfobacillus</taxon>
    </lineage>
</organism>
<gene>
    <name evidence="8" type="ordered locus">Sulac_3137</name>
</gene>
<feature type="transmembrane region" description="Helical" evidence="7">
    <location>
        <begin position="176"/>
        <end position="203"/>
    </location>
</feature>
<proteinExistence type="inferred from homology"/>